<dbReference type="InterPro" id="IPR043502">
    <property type="entry name" value="DNA/RNA_pol_sf"/>
</dbReference>
<dbReference type="GO" id="GO:0003676">
    <property type="term" value="F:nucleic acid binding"/>
    <property type="evidence" value="ECO:0007669"/>
    <property type="project" value="InterPro"/>
</dbReference>
<dbReference type="InterPro" id="IPR005312">
    <property type="entry name" value="DUF1759"/>
</dbReference>
<dbReference type="HOGENOM" id="CLU_000526_3_1_1"/>
<dbReference type="Pfam" id="PF03564">
    <property type="entry name" value="DUF1759"/>
    <property type="match status" value="1"/>
</dbReference>
<gene>
    <name evidence="4" type="ORF">CAEBREN_01172</name>
</gene>
<dbReference type="Gene3D" id="3.30.70.270">
    <property type="match status" value="1"/>
</dbReference>
<feature type="domain" description="Integrase catalytic" evidence="3">
    <location>
        <begin position="1510"/>
        <end position="1698"/>
    </location>
</feature>
<name>G0NX33_CAEBE</name>
<dbReference type="PROSITE" id="PS50994">
    <property type="entry name" value="INTEGRASE"/>
    <property type="match status" value="1"/>
</dbReference>
<dbReference type="OrthoDB" id="5876684at2759"/>
<dbReference type="InterPro" id="IPR012337">
    <property type="entry name" value="RNaseH-like_sf"/>
</dbReference>
<dbReference type="SUPFAM" id="SSF56672">
    <property type="entry name" value="DNA/RNA polymerases"/>
    <property type="match status" value="1"/>
</dbReference>
<protein>
    <recommendedName>
        <fullName evidence="3">Integrase catalytic domain-containing protein</fullName>
    </recommendedName>
</protein>
<dbReference type="EMBL" id="GL379969">
    <property type="protein sequence ID" value="EGT39377.1"/>
    <property type="molecule type" value="Genomic_DNA"/>
</dbReference>
<reference evidence="5" key="1">
    <citation type="submission" date="2011-07" db="EMBL/GenBank/DDBJ databases">
        <authorList>
            <consortium name="Caenorhabditis brenneri Sequencing and Analysis Consortium"/>
            <person name="Wilson R.K."/>
        </authorList>
    </citation>
    <scope>NUCLEOTIDE SEQUENCE [LARGE SCALE GENOMIC DNA]</scope>
    <source>
        <strain evidence="5">PB2801</strain>
    </source>
</reference>
<dbReference type="InterPro" id="IPR021109">
    <property type="entry name" value="Peptidase_aspartic_dom_sf"/>
</dbReference>
<dbReference type="Gene3D" id="3.10.10.10">
    <property type="entry name" value="HIV Type 1 Reverse Transcriptase, subunit A, domain 1"/>
    <property type="match status" value="1"/>
</dbReference>
<evidence type="ECO:0000313" key="5">
    <source>
        <dbReference type="Proteomes" id="UP000008068"/>
    </source>
</evidence>
<dbReference type="InterPro" id="IPR043128">
    <property type="entry name" value="Rev_trsase/Diguanyl_cyclase"/>
</dbReference>
<dbReference type="PANTHER" id="PTHR47331">
    <property type="entry name" value="PHD-TYPE DOMAIN-CONTAINING PROTEIN"/>
    <property type="match status" value="1"/>
</dbReference>
<dbReference type="eggNOG" id="KOG0017">
    <property type="taxonomic scope" value="Eukaryota"/>
</dbReference>
<feature type="region of interest" description="Disordered" evidence="2">
    <location>
        <begin position="324"/>
        <end position="350"/>
    </location>
</feature>
<dbReference type="Proteomes" id="UP000008068">
    <property type="component" value="Unassembled WGS sequence"/>
</dbReference>
<evidence type="ECO:0000259" key="3">
    <source>
        <dbReference type="PROSITE" id="PS50994"/>
    </source>
</evidence>
<proteinExistence type="predicted"/>
<dbReference type="Pfam" id="PF05380">
    <property type="entry name" value="Peptidase_A17"/>
    <property type="match status" value="1"/>
</dbReference>
<dbReference type="Gene3D" id="2.60.40.3770">
    <property type="match status" value="1"/>
</dbReference>
<dbReference type="InterPro" id="IPR036397">
    <property type="entry name" value="RNaseH_sf"/>
</dbReference>
<evidence type="ECO:0000313" key="4">
    <source>
        <dbReference type="EMBL" id="EGT39377.1"/>
    </source>
</evidence>
<dbReference type="Gene3D" id="2.40.70.10">
    <property type="entry name" value="Acid Proteases"/>
    <property type="match status" value="1"/>
</dbReference>
<dbReference type="CDD" id="cd01644">
    <property type="entry name" value="RT_pepA17"/>
    <property type="match status" value="1"/>
</dbReference>
<feature type="coiled-coil region" evidence="1">
    <location>
        <begin position="13"/>
        <end position="69"/>
    </location>
</feature>
<keyword evidence="5" id="KW-1185">Reference proteome</keyword>
<dbReference type="PANTHER" id="PTHR47331:SF1">
    <property type="entry name" value="GAG-LIKE PROTEIN"/>
    <property type="match status" value="1"/>
</dbReference>
<evidence type="ECO:0000256" key="1">
    <source>
        <dbReference type="SAM" id="Coils"/>
    </source>
</evidence>
<dbReference type="Gene3D" id="3.30.420.10">
    <property type="entry name" value="Ribonuclease H-like superfamily/Ribonuclease H"/>
    <property type="match status" value="1"/>
</dbReference>
<dbReference type="SUPFAM" id="SSF53098">
    <property type="entry name" value="Ribonuclease H-like"/>
    <property type="match status" value="1"/>
</dbReference>
<feature type="compositionally biased region" description="Polar residues" evidence="2">
    <location>
        <begin position="118"/>
        <end position="129"/>
    </location>
</feature>
<feature type="compositionally biased region" description="Basic and acidic residues" evidence="2">
    <location>
        <begin position="2855"/>
        <end position="2868"/>
    </location>
</feature>
<feature type="region of interest" description="Disordered" evidence="2">
    <location>
        <begin position="2833"/>
        <end position="2892"/>
    </location>
</feature>
<dbReference type="OMA" id="FWTIFDE"/>
<dbReference type="GO" id="GO:0015074">
    <property type="term" value="P:DNA integration"/>
    <property type="evidence" value="ECO:0007669"/>
    <property type="project" value="InterPro"/>
</dbReference>
<feature type="compositionally biased region" description="Basic and acidic residues" evidence="2">
    <location>
        <begin position="2833"/>
        <end position="2847"/>
    </location>
</feature>
<dbReference type="GO" id="GO:0042575">
    <property type="term" value="C:DNA polymerase complex"/>
    <property type="evidence" value="ECO:0007669"/>
    <property type="project" value="UniProtKB-ARBA"/>
</dbReference>
<dbReference type="InterPro" id="IPR040676">
    <property type="entry name" value="DUF5641"/>
</dbReference>
<dbReference type="InterPro" id="IPR009878">
    <property type="entry name" value="Phlebovirus_G2_fusion"/>
</dbReference>
<sequence>MLKSRLATTTKKMNALNAEIDGLQAGIHSLQRATYEIYAQEEGKIWMSIEALGSRIENLERELLVFEQAEHDIEAGDTVNTDKYERQLALIVEALENGHTTMIQLKGHQKRFAAMKPKSSTTETRSSTIQDKETRSESTTPHEQKLPPVKIPKFKGVRWEWKNFWTIFDEVIGKSNLSPLLKLNNLVNNLEGDAKELAARYQLTGDNYDKVVALLKERFDDRTAIVNELNQQLLETKASDFKIAAQRKLWDTMRTILDQLRGLEQNTENDMIKNLVVKKFSYSIQEEIYREKLKLQNESEWTIEKLSNDIEAIVKRSEYISMQVGREEKKKDSKERRNQPNSKTQPSPEAKDGFQLECILCGGSHYSSNCETVSEITERRKILDKKQACVGCYRMITPRHEKMGCNLKYLCKNGCSEKHHYTLCPKTKTQASQKKAAGEDKQTKGHNHANLVSVQEEKETDNHEEEEQDTDMENETRDEQVLTVKGNTSFLATIKAEALNQKTGNWETISILLDCGATQSFVDTALMNELNLPHENTVFLTVQAFGEKNPKPKLYQKTKIQLKLPDQIIEADALVTEMLAGTMKKAPLSKDDMMFIIKNGLKMNEGAMETTTRPNMILGTNLLRKIWQGSMLDLPSGINLVDTVLGYTTMGQAEEQKALPTNQNLVIGIDMEQPLAMDPEPLQHVFMSHAKEESGPDSDNENKEAADLRMEDCQRSDMAMKAENEFSGPLNDEKERMIQETIAFFNKTIEKREEGYFVRLPFKPHSGIPDNRAIAVKRLINVVKYNTEEVLKQMNDIFEDQLSKKIIEKVVDETKSQGLLHYSPHQPVLTPHKTTTKCRVVIDGSSHFKNEQSLNDIINQGPVILPDLVEMLIRFRSGKTVMLADVEKAFLQVHLHEEDRDATRVLWLRDYKQPPTNDNIVVYRFTRVLFGLNVSPFLLGATIEYHLKNHADQQLARNISTNLYVDNLVLTSDGDTEELFRLYKMSKDTFSEMKMNLREFMSNSASFNQLVADKDRAKESQTKVLGVSWDAENDIIKSSVAMKTSAEASRRVVARAISGVFDPCGWLVPILLPLKLFQRALWVGSYGWDTPLSPEHHEEWTQLTSRINGFDRMLSRHGISKSNGNTLVTFTDASKDAIACCTYSIKDYQSTLLYARSKVRPLKESWTIPKMELQALTMGVEASKKCWRAMQDGDIKVDESYILSDSEIALAWVKSSPDRQEVGILVSNRLNTIRRNVEDMSTLPIKFGYVATKSNPADIGTRGLLPESESESIWWKGPKFLTQPVTQWPHKDTFFQLETEETVMIAIDGPDGTRDPGPTYVYNFERTNSLPKLRRIAVYVLRFVSYLQRRLPKERIDVMNERIAELSKMSTGEISTIEIAAARMSLIKDTQKQFSSKDLKKLHDLRPKINDEGIIVCPGRLEKADLPNETREPILLLPECRLSKLMVYEAHGCYHKPLDHTMAEIRRTTWIPRLRSVAKGVLRKCVPCQKQTKRPFLYPETGQLPAYRVNESYPFETTGLDYFGPVKYINEGGEVDDAHGAIFTCATTRLMHLEAVPDETTKSFVQAFRRFCALRGRPRRVISDNAPTFVLGSKLITEASNGHSLSTEMQEFLLLNEIDWRYISPYAPWKGGLYERMVKMAKDSFKKGIGRKLLTFEELCTVFYEIAASINSRPLTYAEDDIDSTSTIRPNDFIYKGFRTTLLWDQLIENNDEYRPSREAMIALTRTETLRGLQSSIESTQVIWTIWKEKYLAELRERHKRQIDKKRGHHAIPKVGQLVFVCDENHTRDWWRMGRVERTIESGDGAIREVHLWVKSANRNGRHIIKRPPNLLVSMELNGSDEEYDRSTGGGYNLRKRKPTNYQEPSEDNEFFVQYSFPQMSSTTMITLMTLMTLCVLPFAATTRSELEIGCTNTGLTIPMSYENFEACVRDYCTSRAKLKWNLAGPTEVWIPMALKTRSHVATVKIYDGHSIETYEKRCPAISTCEAIECVFCLQNILNPECSPYWAWIGLGGLLYCIGLMLYCCFQVQIRLGDPIRVGWRMLKIPVRAAVRFGWSYWRNNTGETNGEPQHRRHSWALRVRESIVLFTIILLVKPMHGCQEVEVINQATKECILNENEKKCTFFTENIIHLNQVQREACIRMNHNGTTFQELRAKFVETKLRCLKESVVFTKDVEIKVWSTKRCPHMGSCTDEKCAKINRTSRIPELEHTHGYVGTTACVESCGGPGCDCFFPSSACLFYRIYAVPKSNDIFEVFKCIEWSKSMKIHVTTTTLNSKTNEAEKNKVELLLNQPVSIDGHTITASSIITTPSPILDTWFIRNGTDTATWSNLQLPAFQCYSEQLAIGNNCQPNAPCQCAPIESEVRCTCPDHNLTEHFNTIQYRLPIQKGHWKLTRQEDSVIATSGEEISTEIVIRSEGEADIEIMKDEDQCSVEADHITGCYSCAEGGQVLLTCTSKKRSTIATIQCGERMFTVPCSPKGIRNEIHLFSERAQFHERCVVTCGSEPMAFQITGILKYTGSIWTSAYRMIEGNSSIYNEINLPDLSHLGDGMKEPAIGPQSIRKQSTPTKHDRNRSDVYNQRLRMNWAPVIFACLCMMSHSVQQQSLKNFTEMSAGSQPMSYRRQQLQRLAVSLKNRRDKANDTENEFKELVADRTRIIAGWKTRDRTPKCELMNEILRKQIAIDTRTTTYRKLQQEFQNDLNRLEEMVRYDVFKRGEIDDELFNRGVWIEAWTRQFQEELELMEEDKKRINNEMTELLSEVEIDMEQDRMDKRNLAHRLELYGKLIHDRLWKLEQLIQKNLPAPAACSRESTPEVHVISSDLIKDIATEMNYIDDRATTNETRTERSRSSSRHSSKSRETEFSRTKDSRTPSPRRERKRSMDRRSQRNQTKTGTYVAQSVFFVEINTSQTNAGIYPPSTSDDASSRTPNDVFCASTNIFQIPVTNRERDAVFAYEADTTTKPIPITRRYVHDLQTDSSDNTKRATTSY</sequence>
<dbReference type="Pfam" id="PF18701">
    <property type="entry name" value="DUF5641"/>
    <property type="match status" value="1"/>
</dbReference>
<organism evidence="5">
    <name type="scientific">Caenorhabditis brenneri</name>
    <name type="common">Nematode worm</name>
    <dbReference type="NCBI Taxonomy" id="135651"/>
    <lineage>
        <taxon>Eukaryota</taxon>
        <taxon>Metazoa</taxon>
        <taxon>Ecdysozoa</taxon>
        <taxon>Nematoda</taxon>
        <taxon>Chromadorea</taxon>
        <taxon>Rhabditida</taxon>
        <taxon>Rhabditina</taxon>
        <taxon>Rhabditomorpha</taxon>
        <taxon>Rhabditoidea</taxon>
        <taxon>Rhabditidae</taxon>
        <taxon>Peloderinae</taxon>
        <taxon>Caenorhabditis</taxon>
    </lineage>
</organism>
<dbReference type="InterPro" id="IPR008042">
    <property type="entry name" value="Retrotrans_Pao"/>
</dbReference>
<accession>G0NX33</accession>
<dbReference type="STRING" id="135651.G0NX33"/>
<feature type="coiled-coil region" evidence="1">
    <location>
        <begin position="2622"/>
        <end position="2652"/>
    </location>
</feature>
<feature type="compositionally biased region" description="Basic and acidic residues" evidence="2">
    <location>
        <begin position="130"/>
        <end position="145"/>
    </location>
</feature>
<feature type="region of interest" description="Disordered" evidence="2">
    <location>
        <begin position="434"/>
        <end position="478"/>
    </location>
</feature>
<dbReference type="Pfam" id="PF00078">
    <property type="entry name" value="RVT_1"/>
    <property type="match status" value="1"/>
</dbReference>
<dbReference type="Gene3D" id="2.60.98.50">
    <property type="match status" value="1"/>
</dbReference>
<feature type="region of interest" description="Disordered" evidence="2">
    <location>
        <begin position="111"/>
        <end position="147"/>
    </location>
</feature>
<keyword evidence="1" id="KW-0175">Coiled coil</keyword>
<dbReference type="InterPro" id="IPR000477">
    <property type="entry name" value="RT_dom"/>
</dbReference>
<evidence type="ECO:0000256" key="2">
    <source>
        <dbReference type="SAM" id="MobiDB-lite"/>
    </source>
</evidence>
<dbReference type="Pfam" id="PF07245">
    <property type="entry name" value="Phlebovirus_G2"/>
    <property type="match status" value="1"/>
</dbReference>
<feature type="region of interest" description="Disordered" evidence="2">
    <location>
        <begin position="2549"/>
        <end position="2573"/>
    </location>
</feature>
<feature type="compositionally biased region" description="Basic and acidic residues" evidence="2">
    <location>
        <begin position="325"/>
        <end position="338"/>
    </location>
</feature>
<dbReference type="InParanoid" id="G0NX33"/>
<feature type="compositionally biased region" description="Acidic residues" evidence="2">
    <location>
        <begin position="462"/>
        <end position="473"/>
    </location>
</feature>
<feature type="region of interest" description="Disordered" evidence="2">
    <location>
        <begin position="1842"/>
        <end position="1863"/>
    </location>
</feature>
<dbReference type="InterPro" id="IPR001584">
    <property type="entry name" value="Integrase_cat-core"/>
</dbReference>
<feature type="coiled-coil region" evidence="1">
    <location>
        <begin position="2732"/>
        <end position="2759"/>
    </location>
</feature>